<dbReference type="EMBL" id="FOOX01000003">
    <property type="protein sequence ID" value="SFG21848.1"/>
    <property type="molecule type" value="Genomic_DNA"/>
</dbReference>
<dbReference type="Pfam" id="PF01381">
    <property type="entry name" value="HTH_3"/>
    <property type="match status" value="1"/>
</dbReference>
<dbReference type="PROSITE" id="PS50943">
    <property type="entry name" value="HTH_CROC1"/>
    <property type="match status" value="1"/>
</dbReference>
<evidence type="ECO:0000259" key="1">
    <source>
        <dbReference type="PROSITE" id="PS50943"/>
    </source>
</evidence>
<sequence length="77" mass="8716">MNKPKWTLAELRKQHEPALTQRELAAQLNIPASTIGMYEIGKRVPGLPNARAIARFFGVATDDIFFWPSAHRSQNKL</sequence>
<dbReference type="Proteomes" id="UP000199337">
    <property type="component" value="Unassembled WGS sequence"/>
</dbReference>
<dbReference type="CDD" id="cd00093">
    <property type="entry name" value="HTH_XRE"/>
    <property type="match status" value="1"/>
</dbReference>
<accession>A0A1I2Q0N9</accession>
<organism evidence="2 3">
    <name type="scientific">Desulfotruncus arcticus DSM 17038</name>
    <dbReference type="NCBI Taxonomy" id="1121424"/>
    <lineage>
        <taxon>Bacteria</taxon>
        <taxon>Bacillati</taxon>
        <taxon>Bacillota</taxon>
        <taxon>Clostridia</taxon>
        <taxon>Eubacteriales</taxon>
        <taxon>Desulfallaceae</taxon>
        <taxon>Desulfotruncus</taxon>
    </lineage>
</organism>
<dbReference type="InterPro" id="IPR010982">
    <property type="entry name" value="Lambda_DNA-bd_dom_sf"/>
</dbReference>
<evidence type="ECO:0000313" key="3">
    <source>
        <dbReference type="Proteomes" id="UP000199337"/>
    </source>
</evidence>
<dbReference type="SUPFAM" id="SSF47413">
    <property type="entry name" value="lambda repressor-like DNA-binding domains"/>
    <property type="match status" value="1"/>
</dbReference>
<evidence type="ECO:0000313" key="2">
    <source>
        <dbReference type="EMBL" id="SFG21848.1"/>
    </source>
</evidence>
<dbReference type="GO" id="GO:0003677">
    <property type="term" value="F:DNA binding"/>
    <property type="evidence" value="ECO:0007669"/>
    <property type="project" value="UniProtKB-KW"/>
</dbReference>
<feature type="domain" description="HTH cro/C1-type" evidence="1">
    <location>
        <begin position="8"/>
        <end position="64"/>
    </location>
</feature>
<dbReference type="AlphaFoldDB" id="A0A1I2Q0N9"/>
<dbReference type="OrthoDB" id="1786861at2"/>
<dbReference type="SMART" id="SM00530">
    <property type="entry name" value="HTH_XRE"/>
    <property type="match status" value="1"/>
</dbReference>
<reference evidence="3" key="1">
    <citation type="submission" date="2016-10" db="EMBL/GenBank/DDBJ databases">
        <authorList>
            <person name="Varghese N."/>
            <person name="Submissions S."/>
        </authorList>
    </citation>
    <scope>NUCLEOTIDE SEQUENCE [LARGE SCALE GENOMIC DNA]</scope>
    <source>
        <strain evidence="3">DSM 17038</strain>
    </source>
</reference>
<proteinExistence type="predicted"/>
<protein>
    <submittedName>
        <fullName evidence="2">DNA-binding transcriptional regulator, XRE-family HTH domain</fullName>
    </submittedName>
</protein>
<dbReference type="InterPro" id="IPR001387">
    <property type="entry name" value="Cro/C1-type_HTH"/>
</dbReference>
<name>A0A1I2Q0N9_9FIRM</name>
<keyword evidence="2" id="KW-0238">DNA-binding</keyword>
<dbReference type="STRING" id="341036.SAMN05660649_01002"/>
<dbReference type="Gene3D" id="1.10.260.40">
    <property type="entry name" value="lambda repressor-like DNA-binding domains"/>
    <property type="match status" value="1"/>
</dbReference>
<keyword evidence="3" id="KW-1185">Reference proteome</keyword>
<gene>
    <name evidence="2" type="ORF">SAMN05660649_01002</name>
</gene>
<dbReference type="RefSeq" id="WP_114319273.1">
    <property type="nucleotide sequence ID" value="NZ_FOOX01000003.1"/>
</dbReference>